<protein>
    <submittedName>
        <fullName evidence="2">Uncharacterized protein</fullName>
    </submittedName>
</protein>
<dbReference type="EMBL" id="MW822145">
    <property type="protein sequence ID" value="QWT30028.1"/>
    <property type="molecule type" value="Genomic_DNA"/>
</dbReference>
<evidence type="ECO:0000313" key="3">
    <source>
        <dbReference type="Proteomes" id="UP000683399"/>
    </source>
</evidence>
<dbReference type="KEGG" id="vg:77927725"/>
<evidence type="ECO:0000313" key="2">
    <source>
        <dbReference type="EMBL" id="QWT30028.1"/>
    </source>
</evidence>
<proteinExistence type="predicted"/>
<dbReference type="RefSeq" id="YP_010651985.1">
    <property type="nucleotide sequence ID" value="NC_070784.1"/>
</dbReference>
<gene>
    <name evidence="2" type="primary">157</name>
    <name evidence="2" type="ORF">SEA_TUNATARTARE_157</name>
</gene>
<keyword evidence="3" id="KW-1185">Reference proteome</keyword>
<dbReference type="GeneID" id="77927725"/>
<name>A0A8F2E722_9CAUD</name>
<dbReference type="Proteomes" id="UP000683399">
    <property type="component" value="Segment"/>
</dbReference>
<evidence type="ECO:0000256" key="1">
    <source>
        <dbReference type="SAM" id="MobiDB-lite"/>
    </source>
</evidence>
<organism evidence="2 3">
    <name type="scientific">Streptomyces phage TunaTartare</name>
    <dbReference type="NCBI Taxonomy" id="2848887"/>
    <lineage>
        <taxon>Viruses</taxon>
        <taxon>Duplodnaviria</taxon>
        <taxon>Heunggongvirae</taxon>
        <taxon>Uroviricota</taxon>
        <taxon>Caudoviricetes</taxon>
        <taxon>Stanwilliamsviridae</taxon>
        <taxon>Loccivirinae</taxon>
        <taxon>Faustvirus</taxon>
        <taxon>Faustvirus tunatartare</taxon>
    </lineage>
</organism>
<reference evidence="2 3" key="1">
    <citation type="submission" date="2021-03" db="EMBL/GenBank/DDBJ databases">
        <authorList>
            <person name="Alqahtani R."/>
            <person name="Behailu E."/>
            <person name="Cappabianca D.W."/>
            <person name="Csanadi-Schwartz K.M."/>
            <person name="Dalal A.S."/>
            <person name="Fahim M.S."/>
            <person name="Franklin J.M."/>
            <person name="Gluckman M.H."/>
            <person name="Levine C.J."/>
            <person name="Martin N."/>
            <person name="Milza N."/>
            <person name="Najmabadi R."/>
            <person name="Newman A.M."/>
            <person name="Pajunar M."/>
            <person name="Qalawee I."/>
            <person name="Rizvi A."/>
            <person name="Samuel A."/>
            <person name="Smith A."/>
            <person name="Swann F.E."/>
            <person name="Sweeney P."/>
            <person name="Torres N.R."/>
            <person name="Ventrone L."/>
            <person name="Ventura L."/>
            <person name="Wroe M."/>
            <person name="Acquaye N.A."/>
            <person name="Agnes T.J."/>
            <person name="Ahmed A."/>
            <person name="Ahmed S."/>
            <person name="Amodu B.A."/>
            <person name="Arefeayne N.F."/>
            <person name="Asamoah-Frimpong E.A."/>
            <person name="Attaran A."/>
            <person name="Barragan J.M."/>
            <person name="Baumgarten L.N."/>
            <person name="Berhane B."/>
            <person name="Beyene A."/>
            <person name="Bhattarai B."/>
            <person name="Biondokin D.V."/>
            <person name="Boone B.K."/>
            <person name="Burney S.Z."/>
            <person name="Cayanan J.T."/>
            <person name="Cesta G."/>
            <person name="Chang J."/>
            <person name="Chavez J."/>
            <person name="Chorbajian C."/>
            <person name="Christian S."/>
            <person name="Corns J.R."/>
            <person name="Corns N.R."/>
            <person name="Cowan J.T."/>
            <person name="Coyne C."/>
            <person name="Dadzie B."/>
            <person name="Datu D.V."/>
            <person name="Deng B.C."/>
            <person name="Der L."/>
            <person name="Dickerson K."/>
            <person name="Dozier E."/>
            <person name="Egbunine A.O."/>
            <person name="Farooq M."/>
            <person name="Fonge A.E."/>
            <person name="Ghomsi-Nono M.P."/>
            <person name="Giampietro H."/>
            <person name="Gunnison R.P."/>
            <person name="Han S.H."/>
            <person name="Hennigan A.J."/>
            <person name="Hong A.N."/>
            <person name="Ijomor E.C."/>
            <person name="Jalali A."/>
            <person name="Jamil T.Z."/>
            <person name="Jenkins C.R."/>
            <person name="Joseph M.A."/>
            <person name="Jowanowitch O.J."/>
            <person name="Kang D."/>
            <person name="Khan A."/>
            <person name="Khan Z.K."/>
            <person name="Kiewe T."/>
            <person name="Kjerulf A.B."/>
            <person name="Kolosey V."/>
            <person name="Kurup M."/>
            <person name="Lee V.H."/>
            <person name="Llontop-Maldonado V."/>
            <person name="Long P."/>
            <person name="Lu N."/>
            <person name="Majekodunmi A."/>
            <person name="Malik H.W."/>
            <person name="Marcellino S.C."/>
            <person name="Martinez L.A."/>
            <person name="Meher F.N."/>
            <person name="Michelin M.A."/>
            <person name="Mitchell K.G."/>
            <person name="Mullens W.J."/>
            <person name="Nwakama C."/>
            <person name="Nwosu F.T."/>
            <person name="Oboh E.C."/>
            <person name="Odujinrin O."/>
            <person name="Ogunsan O."/>
            <person name="O'Neill K."/>
            <person name="Oxlaj J.A."/>
            <person name="Patel A.K."/>
            <person name="Patel B.R."/>
            <person name="Pham Q."/>
            <person name="Porter J."/>
            <person name="Portes J."/>
            <person name="Prokopenko A."/>
            <person name="Quraishi M."/>
            <person name="Qureshi M."/>
            <person name="Rivera A."/>
            <person name="Rubalsky V."/>
            <person name="Saikali Y."/>
            <person name="Saqaf K."/>
            <person name="Saroya S.R."/>
            <person name="Seas A."/>
            <person name="Shadrick R.E."/>
            <person name="Sharda N."/>
            <person name="Sigindere M.T."/>
            <person name="Simbi V.G."/>
            <person name="Thuzar C."/>
            <person name="Tran K."/>
            <person name="Tran V.D."/>
            <person name="Trang W."/>
            <person name="Vaishnav N."/>
            <person name="Vuong K."/>
            <person name="Walker C."/>
            <person name="Wallace S.A."/>
            <person name="Warfield J.C."/>
            <person name="Wikina T."/>
            <person name="Wobbeking F.T."/>
            <person name="Worrent L.D."/>
            <person name="Yan T."/>
            <person name="Zehra A."/>
            <person name="Avazpour P."/>
            <person name="Kim F.M."/>
            <person name="Mason K."/>
            <person name="Nguyen D.A."/>
            <person name="Pettit S.M."/>
            <person name="Zhou O.J."/>
            <person name="Brissett D.L."/>
            <person name="Gualtieri C."/>
            <person name="Hufford T.M."/>
            <person name="Ko J.M."/>
            <person name="Novak J.K."/>
            <person name="Smith Z.M."/>
            <person name="Mayer-Bacon C."/>
            <person name="Erill I."/>
            <person name="Caruso S.M."/>
            <person name="Garlena R.A."/>
            <person name="Russell D.A."/>
            <person name="Pope W.H."/>
            <person name="Jacobs-Sera D."/>
            <person name="Hatfull G.F."/>
        </authorList>
    </citation>
    <scope>NUCLEOTIDE SEQUENCE [LARGE SCALE GENOMIC DNA]</scope>
</reference>
<sequence length="57" mass="6159">MGRGGSSPVPPPAKYAVYCDPQKKPGVKHAPTTREGKDTNGTPIKYKVCTRCNKTLK</sequence>
<feature type="region of interest" description="Disordered" evidence="1">
    <location>
        <begin position="1"/>
        <end position="41"/>
    </location>
</feature>
<accession>A0A8F2E722</accession>